<dbReference type="Proteomes" id="UP000326202">
    <property type="component" value="Chromosome"/>
</dbReference>
<dbReference type="AlphaFoldDB" id="A0A5J6MK49"/>
<gene>
    <name evidence="1" type="ORF">FRZ44_31070</name>
</gene>
<reference evidence="1 2" key="1">
    <citation type="submission" date="2019-08" db="EMBL/GenBank/DDBJ databases">
        <title>Hyperibacter terrae gen. nov., sp. nov. and Hyperibacter viscosus sp. nov., two new members in the family Rhodospirillaceae isolated from the rhizosphere of Hypericum perforatum.</title>
        <authorList>
            <person name="Noviana Z."/>
        </authorList>
    </citation>
    <scope>NUCLEOTIDE SEQUENCE [LARGE SCALE GENOMIC DNA]</scope>
    <source>
        <strain evidence="1 2">R5913</strain>
    </source>
</reference>
<keyword evidence="2" id="KW-1185">Reference proteome</keyword>
<sequence length="89" mass="9830">MTRFLVTPENPTGWRLEDILSEIQKDIIRRCSKILEDPSPVAAPVRYNNVRIMGMLTECIKLAEDSSRLLNTLGPSQAATGGPPRIGLP</sequence>
<accession>A0A5J6MK49</accession>
<name>A0A5J6MK49_9PROT</name>
<evidence type="ECO:0000313" key="1">
    <source>
        <dbReference type="EMBL" id="QEX17804.1"/>
    </source>
</evidence>
<dbReference type="KEGG" id="htq:FRZ44_31070"/>
<dbReference type="OrthoDB" id="7361233at2"/>
<evidence type="ECO:0008006" key="3">
    <source>
        <dbReference type="Google" id="ProtNLM"/>
    </source>
</evidence>
<dbReference type="RefSeq" id="WP_151178022.1">
    <property type="nucleotide sequence ID" value="NZ_CP042906.1"/>
</dbReference>
<evidence type="ECO:0000313" key="2">
    <source>
        <dbReference type="Proteomes" id="UP000326202"/>
    </source>
</evidence>
<protein>
    <recommendedName>
        <fullName evidence="3">Histidine kinase</fullName>
    </recommendedName>
</protein>
<proteinExistence type="predicted"/>
<organism evidence="1 2">
    <name type="scientific">Hypericibacter terrae</name>
    <dbReference type="NCBI Taxonomy" id="2602015"/>
    <lineage>
        <taxon>Bacteria</taxon>
        <taxon>Pseudomonadati</taxon>
        <taxon>Pseudomonadota</taxon>
        <taxon>Alphaproteobacteria</taxon>
        <taxon>Rhodospirillales</taxon>
        <taxon>Dongiaceae</taxon>
        <taxon>Hypericibacter</taxon>
    </lineage>
</organism>
<dbReference type="EMBL" id="CP042906">
    <property type="protein sequence ID" value="QEX17804.1"/>
    <property type="molecule type" value="Genomic_DNA"/>
</dbReference>